<evidence type="ECO:0000256" key="6">
    <source>
        <dbReference type="ARBA" id="ARBA00023186"/>
    </source>
</evidence>
<dbReference type="InterPro" id="IPR024660">
    <property type="entry name" value="UCS_central_dom"/>
</dbReference>
<keyword evidence="2" id="KW-0217">Developmental protein</keyword>
<feature type="domain" description="UNC-45/Cro1/She4 central" evidence="8">
    <location>
        <begin position="393"/>
        <end position="537"/>
    </location>
</feature>
<evidence type="ECO:0000256" key="3">
    <source>
        <dbReference type="ARBA" id="ARBA00022490"/>
    </source>
</evidence>
<dbReference type="PANTHER" id="PTHR45994:SF1">
    <property type="entry name" value="FI21225P1"/>
    <property type="match status" value="1"/>
</dbReference>
<proteinExistence type="predicted"/>
<name>A0AAW2GU04_9HYME</name>
<keyword evidence="7" id="KW-0802">TPR repeat</keyword>
<dbReference type="GO" id="GO:0048471">
    <property type="term" value="C:perinuclear region of cytoplasm"/>
    <property type="evidence" value="ECO:0007669"/>
    <property type="project" value="UniProtKB-SubCell"/>
</dbReference>
<dbReference type="GO" id="GO:0051879">
    <property type="term" value="F:Hsp90 protein binding"/>
    <property type="evidence" value="ECO:0007669"/>
    <property type="project" value="TreeGrafter"/>
</dbReference>
<feature type="repeat" description="TPR" evidence="7">
    <location>
        <begin position="104"/>
        <end position="137"/>
    </location>
</feature>
<dbReference type="Proteomes" id="UP001430953">
    <property type="component" value="Unassembled WGS sequence"/>
</dbReference>
<sequence length="997" mass="114270">MRGKFYACYNGGLKKNFQCVSNAIKGENLDKRYIVEAHVLIFNAFSSLLASYSGNCSNRFIMAKTFVTAQEWKEKGNVEFIKGNWTDALNYYTNALETAEEEKAVYYKNRAAAYLKLHDYDNVIEDCNNALKISSNDPKALFRRCQALEALERFEEAYQDAKNVILFDPDNKNIQSIIAHCEENLIIHIKVSQLMDLIFNMKADKMKRKTAMRDLLMLAQKRIGAEEIFNQEGVIKIIQLVKDEKEEDIIWNAIIIVGQLCKENINRTKSIIEIIHLSWFLEMMNSTIFQRVKAASFGLQTILNTYSGMGNDRYSKPNKALCETHKNEINAILLCLLNSITSKTITGMSRDEIIMLITNNICHDALNWAEQFIDLRGVQNLLEVAGEIKESKHKSSMNVTSSTRSIIISCLTQAYINDNCDTAKEKFNNSLNEFITDKLQSSDIELKINVVVAITTLLLCPLNVGLAIAAKEEILDTIFVMAAGNLMKQKVVCDYMAAAVTKKKISPIVNQANNILRKLYHSKCDSIRIRALVTWCKFSTFEDTKMVIIPFVNGTATKLVETCKRLLIGPKNENDMRKWGAQGLSYLSFDAEVKEKLTYDQQAMESIMKLAMTSEQSVLYNVVVILMNLCNICIKDEIIPEMIDFEKFANRYASVHSKFDGIDFVKKRINILADGGITNVLIRLADTENDNIKELCVRIFLALFNHGEIIHIIIAQGGARILLPLALNGTTKGKKMASRILVKLVITRFPLIIVFFPIFDLEKILEFIPPFMNLLNSESSVSETYETLEALAIIVGMDRCAQRYMLEKGEFRKIIPYIYSGQYLLRRASLKVIKWFILETEVVQYFEQNDNRIKQLVKLVEDNDKDTCKLAALNFAPLVLNSRLVYEKFFNLDNWLNFLLFLLQSGEDMLLFCGLEIIKSKMLSSKSFTERFVKMDIMKLIISLSNNNFIHIDIRRHAHFIVMITQNCEYETQSLEAFDDFDIVRTDMLIFQRYKKQ</sequence>
<evidence type="ECO:0000256" key="1">
    <source>
        <dbReference type="ARBA" id="ARBA00004556"/>
    </source>
</evidence>
<dbReference type="Gene3D" id="1.25.40.10">
    <property type="entry name" value="Tetratricopeptide repeat domain"/>
    <property type="match status" value="1"/>
</dbReference>
<evidence type="ECO:0000313" key="10">
    <source>
        <dbReference type="Proteomes" id="UP001430953"/>
    </source>
</evidence>
<dbReference type="InterPro" id="IPR019734">
    <property type="entry name" value="TPR_rpt"/>
</dbReference>
<dbReference type="GO" id="GO:0030154">
    <property type="term" value="P:cell differentiation"/>
    <property type="evidence" value="ECO:0007669"/>
    <property type="project" value="UniProtKB-KW"/>
</dbReference>
<dbReference type="PROSITE" id="PS50005">
    <property type="entry name" value="TPR"/>
    <property type="match status" value="2"/>
</dbReference>
<dbReference type="SUPFAM" id="SSF48452">
    <property type="entry name" value="TPR-like"/>
    <property type="match status" value="1"/>
</dbReference>
<evidence type="ECO:0000256" key="7">
    <source>
        <dbReference type="PROSITE-ProRule" id="PRU00339"/>
    </source>
</evidence>
<organism evidence="9 10">
    <name type="scientific">Cardiocondyla obscurior</name>
    <dbReference type="NCBI Taxonomy" id="286306"/>
    <lineage>
        <taxon>Eukaryota</taxon>
        <taxon>Metazoa</taxon>
        <taxon>Ecdysozoa</taxon>
        <taxon>Arthropoda</taxon>
        <taxon>Hexapoda</taxon>
        <taxon>Insecta</taxon>
        <taxon>Pterygota</taxon>
        <taxon>Neoptera</taxon>
        <taxon>Endopterygota</taxon>
        <taxon>Hymenoptera</taxon>
        <taxon>Apocrita</taxon>
        <taxon>Aculeata</taxon>
        <taxon>Formicoidea</taxon>
        <taxon>Formicidae</taxon>
        <taxon>Myrmicinae</taxon>
        <taxon>Cardiocondyla</taxon>
    </lineage>
</organism>
<reference evidence="9 10" key="1">
    <citation type="submission" date="2023-03" db="EMBL/GenBank/DDBJ databases">
        <title>High recombination rates correlate with genetic variation in Cardiocondyla obscurior ants.</title>
        <authorList>
            <person name="Errbii M."/>
        </authorList>
    </citation>
    <scope>NUCLEOTIDE SEQUENCE [LARGE SCALE GENOMIC DNA]</scope>
    <source>
        <strain evidence="9">Alpha-2009</strain>
        <tissue evidence="9">Whole body</tissue>
    </source>
</reference>
<dbReference type="InterPro" id="IPR016024">
    <property type="entry name" value="ARM-type_fold"/>
</dbReference>
<evidence type="ECO:0000256" key="5">
    <source>
        <dbReference type="ARBA" id="ARBA00022782"/>
    </source>
</evidence>
<dbReference type="Pfam" id="PF11701">
    <property type="entry name" value="UNC45-central"/>
    <property type="match status" value="1"/>
</dbReference>
<comment type="caution">
    <text evidence="9">The sequence shown here is derived from an EMBL/GenBank/DDBJ whole genome shotgun (WGS) entry which is preliminary data.</text>
</comment>
<accession>A0AAW2GU04</accession>
<evidence type="ECO:0000256" key="2">
    <source>
        <dbReference type="ARBA" id="ARBA00022473"/>
    </source>
</evidence>
<dbReference type="GO" id="GO:0007517">
    <property type="term" value="P:muscle organ development"/>
    <property type="evidence" value="ECO:0007669"/>
    <property type="project" value="UniProtKB-KW"/>
</dbReference>
<dbReference type="SUPFAM" id="SSF48371">
    <property type="entry name" value="ARM repeat"/>
    <property type="match status" value="2"/>
</dbReference>
<keyword evidence="4" id="KW-0517">Myogenesis</keyword>
<keyword evidence="5" id="KW-0221">Differentiation</keyword>
<dbReference type="EMBL" id="JADYXP020000002">
    <property type="protein sequence ID" value="KAL0130662.1"/>
    <property type="molecule type" value="Genomic_DNA"/>
</dbReference>
<feature type="repeat" description="TPR" evidence="7">
    <location>
        <begin position="69"/>
        <end position="102"/>
    </location>
</feature>
<keyword evidence="3" id="KW-0963">Cytoplasm</keyword>
<comment type="subcellular location">
    <subcellularLocation>
        <location evidence="1">Cytoplasm</location>
        <location evidence="1">Perinuclear region</location>
    </subcellularLocation>
</comment>
<dbReference type="AlphaFoldDB" id="A0AAW2GU04"/>
<keyword evidence="6" id="KW-0143">Chaperone</keyword>
<keyword evidence="10" id="KW-1185">Reference proteome</keyword>
<evidence type="ECO:0000259" key="8">
    <source>
        <dbReference type="Pfam" id="PF11701"/>
    </source>
</evidence>
<protein>
    <recommendedName>
        <fullName evidence="8">UNC-45/Cro1/She4 central domain-containing protein</fullName>
    </recommendedName>
</protein>
<dbReference type="InterPro" id="IPR011990">
    <property type="entry name" value="TPR-like_helical_dom_sf"/>
</dbReference>
<evidence type="ECO:0000256" key="4">
    <source>
        <dbReference type="ARBA" id="ARBA00022541"/>
    </source>
</evidence>
<dbReference type="Gene3D" id="1.25.10.10">
    <property type="entry name" value="Leucine-rich Repeat Variant"/>
    <property type="match status" value="2"/>
</dbReference>
<gene>
    <name evidence="9" type="ORF">PUN28_002350</name>
</gene>
<dbReference type="InterPro" id="IPR011989">
    <property type="entry name" value="ARM-like"/>
</dbReference>
<evidence type="ECO:0000313" key="9">
    <source>
        <dbReference type="EMBL" id="KAL0130662.1"/>
    </source>
</evidence>
<dbReference type="PANTHER" id="PTHR45994">
    <property type="entry name" value="FI21225P1"/>
    <property type="match status" value="1"/>
</dbReference>
<dbReference type="SMART" id="SM00028">
    <property type="entry name" value="TPR"/>
    <property type="match status" value="3"/>
</dbReference>